<dbReference type="Pfam" id="PF05016">
    <property type="entry name" value="ParE_toxin"/>
    <property type="match status" value="1"/>
</dbReference>
<gene>
    <name evidence="4" type="ORF">OEG82_18675</name>
</gene>
<evidence type="ECO:0000256" key="1">
    <source>
        <dbReference type="ARBA" id="ARBA00006226"/>
    </source>
</evidence>
<protein>
    <recommendedName>
        <fullName evidence="3">Toxin</fullName>
    </recommendedName>
</protein>
<dbReference type="Gene3D" id="3.30.2310.20">
    <property type="entry name" value="RelE-like"/>
    <property type="match status" value="1"/>
</dbReference>
<dbReference type="InterPro" id="IPR051803">
    <property type="entry name" value="TA_system_RelE-like_toxin"/>
</dbReference>
<dbReference type="InterPro" id="IPR035093">
    <property type="entry name" value="RelE/ParE_toxin_dom_sf"/>
</dbReference>
<evidence type="ECO:0000256" key="3">
    <source>
        <dbReference type="PIRNR" id="PIRNR029218"/>
    </source>
</evidence>
<accession>A0ABT3YJE8</accession>
<evidence type="ECO:0000313" key="5">
    <source>
        <dbReference type="Proteomes" id="UP001081283"/>
    </source>
</evidence>
<proteinExistence type="inferred from homology"/>
<dbReference type="RefSeq" id="WP_267613877.1">
    <property type="nucleotide sequence ID" value="NZ_JAOVZQ010000001.1"/>
</dbReference>
<comment type="caution">
    <text evidence="4">The sequence shown here is derived from an EMBL/GenBank/DDBJ whole genome shotgun (WGS) entry which is preliminary data.</text>
</comment>
<keyword evidence="5" id="KW-1185">Reference proteome</keyword>
<sequence length="106" mass="11986">MSSYVLSREATQDLQDIFVYGQETWGETLASAYIHELFAVFGHIGQHPHIGRLRPELGEGLKSFPHGSHVVFFMNWQGELAVVRVLHGSRDHEALFADNDPFSSFD</sequence>
<dbReference type="PIRSF" id="PIRSF029218">
    <property type="entry name" value="ParE"/>
    <property type="match status" value="1"/>
</dbReference>
<dbReference type="PANTHER" id="PTHR33755">
    <property type="entry name" value="TOXIN PARE1-RELATED"/>
    <property type="match status" value="1"/>
</dbReference>
<dbReference type="EMBL" id="JAOVZQ010000001">
    <property type="protein sequence ID" value="MCY0096025.1"/>
    <property type="molecule type" value="Genomic_DNA"/>
</dbReference>
<dbReference type="InterPro" id="IPR007712">
    <property type="entry name" value="RelE/ParE_toxin"/>
</dbReference>
<organism evidence="4 5">
    <name type="scientific">Hoeflea ulvae</name>
    <dbReference type="NCBI Taxonomy" id="2983764"/>
    <lineage>
        <taxon>Bacteria</taxon>
        <taxon>Pseudomonadati</taxon>
        <taxon>Pseudomonadota</taxon>
        <taxon>Alphaproteobacteria</taxon>
        <taxon>Hyphomicrobiales</taxon>
        <taxon>Rhizobiaceae</taxon>
        <taxon>Hoeflea</taxon>
    </lineage>
</organism>
<dbReference type="InterPro" id="IPR028344">
    <property type="entry name" value="ParE1/4"/>
</dbReference>
<name>A0ABT3YJE8_9HYPH</name>
<keyword evidence="2" id="KW-1277">Toxin-antitoxin system</keyword>
<evidence type="ECO:0000256" key="2">
    <source>
        <dbReference type="ARBA" id="ARBA00022649"/>
    </source>
</evidence>
<dbReference type="Proteomes" id="UP001081283">
    <property type="component" value="Unassembled WGS sequence"/>
</dbReference>
<evidence type="ECO:0000313" key="4">
    <source>
        <dbReference type="EMBL" id="MCY0096025.1"/>
    </source>
</evidence>
<reference evidence="4" key="1">
    <citation type="submission" date="2022-10" db="EMBL/GenBank/DDBJ databases">
        <title>Hoeflea sp. J2-29, isolated from marine algae.</title>
        <authorList>
            <person name="Kristyanto S."/>
            <person name="Kim J.M."/>
            <person name="Jeon C.O."/>
        </authorList>
    </citation>
    <scope>NUCLEOTIDE SEQUENCE</scope>
    <source>
        <strain evidence="4">J2-29</strain>
    </source>
</reference>
<comment type="similarity">
    <text evidence="1 3">Belongs to the RelE toxin family.</text>
</comment>